<proteinExistence type="predicted"/>
<dbReference type="Proteomes" id="UP001139981">
    <property type="component" value="Unassembled WGS sequence"/>
</dbReference>
<evidence type="ECO:0000313" key="2">
    <source>
        <dbReference type="Proteomes" id="UP001139981"/>
    </source>
</evidence>
<keyword evidence="2" id="KW-1185">Reference proteome</keyword>
<accession>A0ACC1LTY1</accession>
<sequence length="229" mass="25562">MLGASIKRLFLDRGSLLTRRRHRHHGAGSGPIQMDIVQKRKALAQFRDKASVTVYDRQSSRKHFAWGPWVAGGQMLMWINFADFYWRYSMDKDEETGELHLSPAWKRACTAGIALVAGLAVGGGVLHYISRSVARMQVIDGGQMVRLETYGISGRSTKTKVVPIAGMFSRDRLYTGEGPQGVTKAKSSQYSIYATRQSNFAYILSRSGSFRDPKAFDILFHRAVVPSKG</sequence>
<comment type="caution">
    <text evidence="1">The sequence shown here is derived from an EMBL/GenBank/DDBJ whole genome shotgun (WGS) entry which is preliminary data.</text>
</comment>
<organism evidence="1 2">
    <name type="scientific">Coemansia aciculifera</name>
    <dbReference type="NCBI Taxonomy" id="417176"/>
    <lineage>
        <taxon>Eukaryota</taxon>
        <taxon>Fungi</taxon>
        <taxon>Fungi incertae sedis</taxon>
        <taxon>Zoopagomycota</taxon>
        <taxon>Kickxellomycotina</taxon>
        <taxon>Kickxellomycetes</taxon>
        <taxon>Kickxellales</taxon>
        <taxon>Kickxellaceae</taxon>
        <taxon>Coemansia</taxon>
    </lineage>
</organism>
<protein>
    <submittedName>
        <fullName evidence="1">Uncharacterized protein</fullName>
    </submittedName>
</protein>
<evidence type="ECO:0000313" key="1">
    <source>
        <dbReference type="EMBL" id="KAJ2879591.1"/>
    </source>
</evidence>
<dbReference type="EMBL" id="JANBVB010003285">
    <property type="protein sequence ID" value="KAJ2879591.1"/>
    <property type="molecule type" value="Genomic_DNA"/>
</dbReference>
<gene>
    <name evidence="1" type="ORF">IWW38_006090</name>
</gene>
<reference evidence="1" key="1">
    <citation type="submission" date="2022-07" db="EMBL/GenBank/DDBJ databases">
        <title>Phylogenomic reconstructions and comparative analyses of Kickxellomycotina fungi.</title>
        <authorList>
            <person name="Reynolds N.K."/>
            <person name="Stajich J.E."/>
            <person name="Barry K."/>
            <person name="Grigoriev I.V."/>
            <person name="Crous P."/>
            <person name="Smith M.E."/>
        </authorList>
    </citation>
    <scope>NUCLEOTIDE SEQUENCE</scope>
    <source>
        <strain evidence="1">CBS 190363</strain>
    </source>
</reference>
<name>A0ACC1LTY1_9FUNG</name>